<sequence length="433" mass="48235">MVEQSLGTSAGKATLLDVELTGPQVIQECAIHAEHPLVGCGDRWLPWSVYANAYKAIREHRERSPLANAIDAFYLRTLVNIRDAVQRNGTTLDLGNLLITTTIFDATDPRDKVYALYGLINEVHQKKIIVDYTLTVSELYTRVGAVLLGNNVNFLGYNTASPNHDLPSWVPDWTFKGDRNVMLGGGLYKAGGGPTVRPDADVDTRQLLVHASRLCRVGMIDPSPPSRSLTRAELIRKIESFEETMRRAIRDYPENEAVSVLLPVLDPRSNDGLMRTVVADSDFTGPDVNDVAGDTSSKTRPAPKQFWYALQVLQNRMSVPADYEPRLDGEERKRRYTEKFVFNAQRALSGSRFFITDWGLIGISHHSVREGDYVMIVFDLDMPLLVRPAGPDTFNVVGVAYLHLMMDGEALKLDIVEGAREMLPGQECTVCLV</sequence>
<dbReference type="Proteomes" id="UP000805649">
    <property type="component" value="Unassembled WGS sequence"/>
</dbReference>
<proteinExistence type="predicted"/>
<dbReference type="EMBL" id="VUJX02000005">
    <property type="protein sequence ID" value="KAL0936145.1"/>
    <property type="molecule type" value="Genomic_DNA"/>
</dbReference>
<keyword evidence="2" id="KW-1185">Reference proteome</keyword>
<evidence type="ECO:0000313" key="2">
    <source>
        <dbReference type="Proteomes" id="UP000805649"/>
    </source>
</evidence>
<organism evidence="1 2">
    <name type="scientific">Colletotrichum truncatum</name>
    <name type="common">Anthracnose fungus</name>
    <name type="synonym">Colletotrichum capsici</name>
    <dbReference type="NCBI Taxonomy" id="5467"/>
    <lineage>
        <taxon>Eukaryota</taxon>
        <taxon>Fungi</taxon>
        <taxon>Dikarya</taxon>
        <taxon>Ascomycota</taxon>
        <taxon>Pezizomycotina</taxon>
        <taxon>Sordariomycetes</taxon>
        <taxon>Hypocreomycetidae</taxon>
        <taxon>Glomerellales</taxon>
        <taxon>Glomerellaceae</taxon>
        <taxon>Colletotrichum</taxon>
        <taxon>Colletotrichum truncatum species complex</taxon>
    </lineage>
</organism>
<comment type="caution">
    <text evidence="1">The sequence shown here is derived from an EMBL/GenBank/DDBJ whole genome shotgun (WGS) entry which is preliminary data.</text>
</comment>
<accession>A0ACC3YW15</accession>
<gene>
    <name evidence="1" type="ORF">CTRU02_208360</name>
</gene>
<evidence type="ECO:0000313" key="1">
    <source>
        <dbReference type="EMBL" id="KAL0936145.1"/>
    </source>
</evidence>
<protein>
    <submittedName>
        <fullName evidence="1">Uncharacterized protein</fullName>
    </submittedName>
</protein>
<reference evidence="1 2" key="1">
    <citation type="journal article" date="2020" name="Phytopathology">
        <title>Genome Sequence Resources of Colletotrichum truncatum, C. plurivorum, C. musicola, and C. sojae: Four Species Pathogenic to Soybean (Glycine max).</title>
        <authorList>
            <person name="Rogerio F."/>
            <person name="Boufleur T.R."/>
            <person name="Ciampi-Guillardi M."/>
            <person name="Sukno S.A."/>
            <person name="Thon M.R."/>
            <person name="Massola Junior N.S."/>
            <person name="Baroncelli R."/>
        </authorList>
    </citation>
    <scope>NUCLEOTIDE SEQUENCE [LARGE SCALE GENOMIC DNA]</scope>
    <source>
        <strain evidence="1 2">CMES1059</strain>
    </source>
</reference>
<name>A0ACC3YW15_COLTU</name>